<gene>
    <name evidence="2" type="ORF">FWK35_00002075</name>
</gene>
<name>A0A6G0ZAA2_APHCR</name>
<evidence type="ECO:0000256" key="1">
    <source>
        <dbReference type="SAM" id="Phobius"/>
    </source>
</evidence>
<accession>A0A6G0ZAA2</accession>
<protein>
    <submittedName>
        <fullName evidence="2">Uncharacterized protein</fullName>
    </submittedName>
</protein>
<keyword evidence="1" id="KW-1133">Transmembrane helix</keyword>
<dbReference type="EMBL" id="VUJU01000946">
    <property type="protein sequence ID" value="KAF0767538.1"/>
    <property type="molecule type" value="Genomic_DNA"/>
</dbReference>
<evidence type="ECO:0000313" key="3">
    <source>
        <dbReference type="Proteomes" id="UP000478052"/>
    </source>
</evidence>
<reference evidence="2 3" key="1">
    <citation type="submission" date="2019-08" db="EMBL/GenBank/DDBJ databases">
        <title>Whole genome of Aphis craccivora.</title>
        <authorList>
            <person name="Voronova N.V."/>
            <person name="Shulinski R.S."/>
            <person name="Bandarenka Y.V."/>
            <person name="Zhorov D.G."/>
            <person name="Warner D."/>
        </authorList>
    </citation>
    <scope>NUCLEOTIDE SEQUENCE [LARGE SCALE GENOMIC DNA]</scope>
    <source>
        <strain evidence="2">180601</strain>
        <tissue evidence="2">Whole Body</tissue>
    </source>
</reference>
<evidence type="ECO:0000313" key="2">
    <source>
        <dbReference type="EMBL" id="KAF0767538.1"/>
    </source>
</evidence>
<comment type="caution">
    <text evidence="2">The sequence shown here is derived from an EMBL/GenBank/DDBJ whole genome shotgun (WGS) entry which is preliminary data.</text>
</comment>
<dbReference type="Proteomes" id="UP000478052">
    <property type="component" value="Unassembled WGS sequence"/>
</dbReference>
<organism evidence="2 3">
    <name type="scientific">Aphis craccivora</name>
    <name type="common">Cowpea aphid</name>
    <dbReference type="NCBI Taxonomy" id="307492"/>
    <lineage>
        <taxon>Eukaryota</taxon>
        <taxon>Metazoa</taxon>
        <taxon>Ecdysozoa</taxon>
        <taxon>Arthropoda</taxon>
        <taxon>Hexapoda</taxon>
        <taxon>Insecta</taxon>
        <taxon>Pterygota</taxon>
        <taxon>Neoptera</taxon>
        <taxon>Paraneoptera</taxon>
        <taxon>Hemiptera</taxon>
        <taxon>Sternorrhyncha</taxon>
        <taxon>Aphidomorpha</taxon>
        <taxon>Aphidoidea</taxon>
        <taxon>Aphididae</taxon>
        <taxon>Aphidini</taxon>
        <taxon>Aphis</taxon>
        <taxon>Aphis</taxon>
    </lineage>
</organism>
<keyword evidence="1" id="KW-0472">Membrane</keyword>
<feature type="transmembrane region" description="Helical" evidence="1">
    <location>
        <begin position="6"/>
        <end position="24"/>
    </location>
</feature>
<sequence length="34" mass="4317">MFMLALSIYGLIFKILWLFFLAIYRQKEFFLKRR</sequence>
<keyword evidence="3" id="KW-1185">Reference proteome</keyword>
<keyword evidence="1" id="KW-0812">Transmembrane</keyword>
<proteinExistence type="predicted"/>
<dbReference type="AlphaFoldDB" id="A0A6G0ZAA2"/>